<organism evidence="5">
    <name type="scientific">Panax notoginseng</name>
    <name type="common">notoginseng</name>
    <dbReference type="NCBI Taxonomy" id="44586"/>
    <lineage>
        <taxon>Eukaryota</taxon>
        <taxon>Viridiplantae</taxon>
        <taxon>Streptophyta</taxon>
        <taxon>Embryophyta</taxon>
        <taxon>Tracheophyta</taxon>
        <taxon>Spermatophyta</taxon>
        <taxon>Magnoliopsida</taxon>
        <taxon>eudicotyledons</taxon>
        <taxon>Gunneridae</taxon>
        <taxon>Pentapetalae</taxon>
        <taxon>asterids</taxon>
        <taxon>campanulids</taxon>
        <taxon>Apiales</taxon>
        <taxon>Araliaceae</taxon>
        <taxon>Panax</taxon>
    </lineage>
</organism>
<dbReference type="InterPro" id="IPR044859">
    <property type="entry name" value="Allene_oxi_cyc_Dirigent"/>
</dbReference>
<feature type="chain" id="PRO_5018807964" description="Dirigent protein" evidence="4">
    <location>
        <begin position="35"/>
        <end position="187"/>
    </location>
</feature>
<evidence type="ECO:0000313" key="5">
    <source>
        <dbReference type="EMBL" id="QBA29398.1"/>
    </source>
</evidence>
<sequence length="187" mass="20127">MALYLKTNYLLSNTKLSLLLSLLLLAIFILPSQSNHAHGLTQTKLTVYFQNRPSGPKATAVAIAGIPGQSWGFGNFGTAFSTDASMTEGLDKSSAQIGRGQGIMVTTAKDGSSLTLLLSIVFTNKEYNGSTLQLQGADHQFENPREVAVVGGTGKFRFARGYATFEAFRVGKSHVVSRCNVTVEHYC</sequence>
<comment type="subcellular location">
    <subcellularLocation>
        <location evidence="4">Secreted</location>
        <location evidence="4">Extracellular space</location>
        <location evidence="4">Apoplast</location>
    </subcellularLocation>
</comment>
<dbReference type="PANTHER" id="PTHR21495">
    <property type="entry name" value="NUCLEOPORIN-RELATED"/>
    <property type="match status" value="1"/>
</dbReference>
<evidence type="ECO:0000256" key="1">
    <source>
        <dbReference type="ARBA" id="ARBA00010746"/>
    </source>
</evidence>
<dbReference type="GO" id="GO:0009699">
    <property type="term" value="P:phenylpropanoid biosynthetic process"/>
    <property type="evidence" value="ECO:0007669"/>
    <property type="project" value="UniProtKB-ARBA"/>
</dbReference>
<comment type="function">
    <text evidence="4">Dirigent proteins impart stereoselectivity on the phenoxy radical-coupling reaction, yielding optically active lignans from two molecules of coniferyl alcohol in the biosynthesis of lignans, flavonolignans, and alkaloids and thus plays a central role in plant secondary metabolism.</text>
</comment>
<protein>
    <recommendedName>
        <fullName evidence="4">Dirigent protein</fullName>
    </recommendedName>
</protein>
<dbReference type="Pfam" id="PF03018">
    <property type="entry name" value="Dirigent"/>
    <property type="match status" value="1"/>
</dbReference>
<evidence type="ECO:0000256" key="2">
    <source>
        <dbReference type="ARBA" id="ARBA00011738"/>
    </source>
</evidence>
<dbReference type="InterPro" id="IPR004265">
    <property type="entry name" value="Dirigent"/>
</dbReference>
<reference evidence="5" key="1">
    <citation type="submission" date="2018-04" db="EMBL/GenBank/DDBJ databases">
        <title>Dirigent family genes were involved in the molecular interaction - Fusarium solani.</title>
        <authorList>
            <person name="Liu D."/>
            <person name="Guan R."/>
            <person name="Pu L."/>
            <person name="Li X."/>
            <person name="Zhao Q."/>
            <person name="Ge F."/>
        </authorList>
    </citation>
    <scope>NUCLEOTIDE SEQUENCE</scope>
</reference>
<dbReference type="EMBL" id="MH230194">
    <property type="protein sequence ID" value="QBA29398.1"/>
    <property type="molecule type" value="mRNA"/>
</dbReference>
<keyword evidence="4" id="KW-0732">Signal</keyword>
<keyword evidence="3 4" id="KW-0964">Secreted</keyword>
<comment type="subunit">
    <text evidence="2 4">Homodimer.</text>
</comment>
<dbReference type="Gene3D" id="2.40.480.10">
    <property type="entry name" value="Allene oxide cyclase-like"/>
    <property type="match status" value="1"/>
</dbReference>
<evidence type="ECO:0000256" key="4">
    <source>
        <dbReference type="RuleBase" id="RU363099"/>
    </source>
</evidence>
<dbReference type="AlphaFoldDB" id="A0A411DVG2"/>
<dbReference type="GO" id="GO:0048046">
    <property type="term" value="C:apoplast"/>
    <property type="evidence" value="ECO:0007669"/>
    <property type="project" value="UniProtKB-SubCell"/>
</dbReference>
<feature type="signal peptide" evidence="4">
    <location>
        <begin position="1"/>
        <end position="34"/>
    </location>
</feature>
<proteinExistence type="evidence at transcript level"/>
<name>A0A411DVG2_9APIA</name>
<gene>
    <name evidence="5" type="primary">DIR3</name>
</gene>
<comment type="similarity">
    <text evidence="1 4">Belongs to the plant dirigent protein family.</text>
</comment>
<accession>A0A411DVG2</accession>
<keyword evidence="4" id="KW-0052">Apoplast</keyword>
<evidence type="ECO:0000256" key="3">
    <source>
        <dbReference type="ARBA" id="ARBA00022525"/>
    </source>
</evidence>